<dbReference type="RefSeq" id="WP_122548374.1">
    <property type="nucleotide sequence ID" value="NZ_QWIV01000015.1"/>
</dbReference>
<evidence type="ECO:0000313" key="3">
    <source>
        <dbReference type="Proteomes" id="UP000267524"/>
    </source>
</evidence>
<keyword evidence="1" id="KW-0472">Membrane</keyword>
<reference evidence="2 3" key="1">
    <citation type="submission" date="2018-08" db="EMBL/GenBank/DDBJ databases">
        <title>Chryseobacterium nematophagum: a novel matrix digesting pathogen of nematodes.</title>
        <authorList>
            <person name="Page A."/>
            <person name="Roberts M."/>
            <person name="Felix M.-A."/>
            <person name="Weir W."/>
        </authorList>
    </citation>
    <scope>NUCLEOTIDE SEQUENCE [LARGE SCALE GENOMIC DNA]</scope>
    <source>
        <strain evidence="2 3">JUb275</strain>
    </source>
</reference>
<keyword evidence="1" id="KW-1133">Transmembrane helix</keyword>
<keyword evidence="3" id="KW-1185">Reference proteome</keyword>
<gene>
    <name evidence="2" type="ORF">D1632_16595</name>
</gene>
<organism evidence="2 3">
    <name type="scientific">Chryseobacterium nematophagum</name>
    <dbReference type="NCBI Taxonomy" id="2305228"/>
    <lineage>
        <taxon>Bacteria</taxon>
        <taxon>Pseudomonadati</taxon>
        <taxon>Bacteroidota</taxon>
        <taxon>Flavobacteriia</taxon>
        <taxon>Flavobacteriales</taxon>
        <taxon>Weeksellaceae</taxon>
        <taxon>Chryseobacterium group</taxon>
        <taxon>Chryseobacterium</taxon>
    </lineage>
</organism>
<feature type="transmembrane region" description="Helical" evidence="1">
    <location>
        <begin position="22"/>
        <end position="39"/>
    </location>
</feature>
<sequence>MNLNKLNVQEMSHAEMTEVEGGILPVLILAAILAGTILVK</sequence>
<comment type="caution">
    <text evidence="2">The sequence shown here is derived from an EMBL/GenBank/DDBJ whole genome shotgun (WGS) entry which is preliminary data.</text>
</comment>
<keyword evidence="1" id="KW-0812">Transmembrane</keyword>
<name>A0A3M7L5D4_9FLAO</name>
<dbReference type="EMBL" id="QWIV01000015">
    <property type="protein sequence ID" value="RMZ57928.1"/>
    <property type="molecule type" value="Genomic_DNA"/>
</dbReference>
<dbReference type="Proteomes" id="UP000267524">
    <property type="component" value="Unassembled WGS sequence"/>
</dbReference>
<dbReference type="InterPro" id="IPR023991">
    <property type="entry name" value="Bacteriocin_IIb_lactobn/cerein"/>
</dbReference>
<dbReference type="NCBIfam" id="TIGR03949">
    <property type="entry name" value="bact_IIb_cerein"/>
    <property type="match status" value="1"/>
</dbReference>
<evidence type="ECO:0000256" key="1">
    <source>
        <dbReference type="SAM" id="Phobius"/>
    </source>
</evidence>
<accession>A0A3M7L5D4</accession>
<evidence type="ECO:0000313" key="2">
    <source>
        <dbReference type="EMBL" id="RMZ57928.1"/>
    </source>
</evidence>
<dbReference type="AlphaFoldDB" id="A0A3M7L5D4"/>
<protein>
    <submittedName>
        <fullName evidence="2">Class IIb bacteriocin, lactobin A/cerein 7B family</fullName>
    </submittedName>
</protein>
<proteinExistence type="predicted"/>